<organism evidence="2 3">
    <name type="scientific">Rhodovulum iodosum</name>
    <dbReference type="NCBI Taxonomy" id="68291"/>
    <lineage>
        <taxon>Bacteria</taxon>
        <taxon>Pseudomonadati</taxon>
        <taxon>Pseudomonadota</taxon>
        <taxon>Alphaproteobacteria</taxon>
        <taxon>Rhodobacterales</taxon>
        <taxon>Paracoccaceae</taxon>
        <taxon>Rhodovulum</taxon>
    </lineage>
</organism>
<evidence type="ECO:0000313" key="2">
    <source>
        <dbReference type="EMBL" id="MEX5728537.1"/>
    </source>
</evidence>
<protein>
    <submittedName>
        <fullName evidence="2">Nucleotide-binding universal stress UspA family protein</fullName>
    </submittedName>
</protein>
<proteinExistence type="predicted"/>
<dbReference type="Proteomes" id="UP001560019">
    <property type="component" value="Unassembled WGS sequence"/>
</dbReference>
<sequence>MFTQILAPVDLAHIDRLGRALDVAADLARHYGIPVCYAAVTTPQPGTVAHSPEEFDAKLQAFAADQAERHGHKATAKTVISHDPSVDLDHALREARQEVGADLVVMASHLPNVGDYVWPSHGGKLALHAHASIFLVRDHED</sequence>
<name>A0ABV3XT86_9RHOB</name>
<feature type="domain" description="UspA" evidence="1">
    <location>
        <begin position="1"/>
        <end position="137"/>
    </location>
</feature>
<dbReference type="Gene3D" id="3.40.50.620">
    <property type="entry name" value="HUPs"/>
    <property type="match status" value="1"/>
</dbReference>
<evidence type="ECO:0000313" key="3">
    <source>
        <dbReference type="Proteomes" id="UP001560019"/>
    </source>
</evidence>
<gene>
    <name evidence="2" type="ORF">Ga0609869_001890</name>
</gene>
<reference evidence="2 3" key="1">
    <citation type="submission" date="2024-06" db="EMBL/GenBank/DDBJ databases">
        <title>Genome of Rhodovulum iodosum, a marine photoferrotroph.</title>
        <authorList>
            <person name="Bianchini G."/>
            <person name="Nikeleit V."/>
            <person name="Kappler A."/>
            <person name="Bryce C."/>
            <person name="Sanchez-Baracaldo P."/>
        </authorList>
    </citation>
    <scope>NUCLEOTIDE SEQUENCE [LARGE SCALE GENOMIC DNA]</scope>
    <source>
        <strain evidence="2 3">UT/N1</strain>
    </source>
</reference>
<dbReference type="InterPro" id="IPR006016">
    <property type="entry name" value="UspA"/>
</dbReference>
<dbReference type="SUPFAM" id="SSF52402">
    <property type="entry name" value="Adenine nucleotide alpha hydrolases-like"/>
    <property type="match status" value="1"/>
</dbReference>
<dbReference type="InterPro" id="IPR014729">
    <property type="entry name" value="Rossmann-like_a/b/a_fold"/>
</dbReference>
<comment type="caution">
    <text evidence="2">The sequence shown here is derived from an EMBL/GenBank/DDBJ whole genome shotgun (WGS) entry which is preliminary data.</text>
</comment>
<evidence type="ECO:0000259" key="1">
    <source>
        <dbReference type="Pfam" id="PF00582"/>
    </source>
</evidence>
<dbReference type="Pfam" id="PF00582">
    <property type="entry name" value="Usp"/>
    <property type="match status" value="1"/>
</dbReference>
<dbReference type="EMBL" id="JBEHHI010000002">
    <property type="protein sequence ID" value="MEX5728537.1"/>
    <property type="molecule type" value="Genomic_DNA"/>
</dbReference>
<accession>A0ABV3XT86</accession>
<dbReference type="RefSeq" id="WP_125406490.1">
    <property type="nucleotide sequence ID" value="NZ_JBEHHI010000002.1"/>
</dbReference>
<keyword evidence="3" id="KW-1185">Reference proteome</keyword>